<dbReference type="EMBL" id="JADGJW010000024">
    <property type="protein sequence ID" value="KAJ3227019.1"/>
    <property type="molecule type" value="Genomic_DNA"/>
</dbReference>
<reference evidence="6" key="1">
    <citation type="submission" date="2020-05" db="EMBL/GenBank/DDBJ databases">
        <title>Phylogenomic resolution of chytrid fungi.</title>
        <authorList>
            <person name="Stajich J.E."/>
            <person name="Amses K."/>
            <person name="Simmons R."/>
            <person name="Seto K."/>
            <person name="Myers J."/>
            <person name="Bonds A."/>
            <person name="Quandt C.A."/>
            <person name="Barry K."/>
            <person name="Liu P."/>
            <person name="Grigoriev I."/>
            <person name="Longcore J.E."/>
            <person name="James T.Y."/>
        </authorList>
    </citation>
    <scope>NUCLEOTIDE SEQUENCE</scope>
    <source>
        <strain evidence="6">JEL0476</strain>
    </source>
</reference>
<keyword evidence="4" id="KW-0479">Metal-binding</keyword>
<dbReference type="Gene3D" id="3.40.50.1220">
    <property type="entry name" value="TPP-binding domain"/>
    <property type="match status" value="1"/>
</dbReference>
<dbReference type="InterPro" id="IPR026591">
    <property type="entry name" value="Sirtuin_cat_small_dom_sf"/>
</dbReference>
<keyword evidence="7" id="KW-1185">Reference proteome</keyword>
<dbReference type="Pfam" id="PF02146">
    <property type="entry name" value="SIR2"/>
    <property type="match status" value="1"/>
</dbReference>
<keyword evidence="3" id="KW-0520">NAD</keyword>
<dbReference type="GO" id="GO:0017136">
    <property type="term" value="F:histone deacetylase activity, NAD-dependent"/>
    <property type="evidence" value="ECO:0007669"/>
    <property type="project" value="TreeGrafter"/>
</dbReference>
<feature type="domain" description="Deacetylase sirtuin-type" evidence="5">
    <location>
        <begin position="1"/>
        <end position="283"/>
    </location>
</feature>
<evidence type="ECO:0000259" key="5">
    <source>
        <dbReference type="PROSITE" id="PS50305"/>
    </source>
</evidence>
<dbReference type="InterPro" id="IPR003000">
    <property type="entry name" value="Sirtuin"/>
</dbReference>
<keyword evidence="4" id="KW-0862">Zinc</keyword>
<dbReference type="GO" id="GO:0070403">
    <property type="term" value="F:NAD+ binding"/>
    <property type="evidence" value="ECO:0007669"/>
    <property type="project" value="InterPro"/>
</dbReference>
<dbReference type="PANTHER" id="PTHR11085:SF10">
    <property type="entry name" value="NAD-DEPENDENT PROTEIN DEACYLASE SIRTUIN-5, MITOCHONDRIAL-RELATED"/>
    <property type="match status" value="1"/>
</dbReference>
<organism evidence="6 7">
    <name type="scientific">Clydaea vesicula</name>
    <dbReference type="NCBI Taxonomy" id="447962"/>
    <lineage>
        <taxon>Eukaryota</taxon>
        <taxon>Fungi</taxon>
        <taxon>Fungi incertae sedis</taxon>
        <taxon>Chytridiomycota</taxon>
        <taxon>Chytridiomycota incertae sedis</taxon>
        <taxon>Chytridiomycetes</taxon>
        <taxon>Lobulomycetales</taxon>
        <taxon>Lobulomycetaceae</taxon>
        <taxon>Clydaea</taxon>
    </lineage>
</organism>
<feature type="binding site" evidence="4">
    <location>
        <position position="192"/>
    </location>
    <ligand>
        <name>Zn(2+)</name>
        <dbReference type="ChEBI" id="CHEBI:29105"/>
    </ligand>
</feature>
<feature type="active site" description="Proton acceptor" evidence="4">
    <location>
        <position position="122"/>
    </location>
</feature>
<comment type="caution">
    <text evidence="6">The sequence shown here is derived from an EMBL/GenBank/DDBJ whole genome shotgun (WGS) entry which is preliminary data.</text>
</comment>
<dbReference type="InterPro" id="IPR026590">
    <property type="entry name" value="Ssirtuin_cat_dom"/>
</dbReference>
<dbReference type="InterPro" id="IPR029035">
    <property type="entry name" value="DHS-like_NAD/FAD-binding_dom"/>
</dbReference>
<accession>A0AAD5U745</accession>
<dbReference type="GO" id="GO:0046872">
    <property type="term" value="F:metal ion binding"/>
    <property type="evidence" value="ECO:0007669"/>
    <property type="project" value="UniProtKB-KW"/>
</dbReference>
<sequence length="283" mass="31869">MLKNNLNLLSKFLSKCEGECVVLTGAGISTYSGIPDYRGPKGVYTRDKNFKPITYQIFMANEENRRRYWSRSYLGWNTISNAKKSVVHKSLELLEQKKMINGVVTQNVDGLHGGIDQLTELHGTLHKVECQNCKHKIERSELQNKLQLLNSDFKINEDILPDVASSSTEKNPDGDVENQNFENFKYPNCENCSMGILKPNVVFFGENIPINIVEKSYEMIRKSKGVLVIGSSLTVYSSFRLIQYAQKLKIPVCILNLGETRGDGLDGILKIDDVGSLISKLAR</sequence>
<name>A0AAD5U745_9FUNG</name>
<evidence type="ECO:0000256" key="4">
    <source>
        <dbReference type="PROSITE-ProRule" id="PRU00236"/>
    </source>
</evidence>
<dbReference type="Gene3D" id="3.30.1600.10">
    <property type="entry name" value="SIR2/SIRT2 'Small Domain"/>
    <property type="match status" value="1"/>
</dbReference>
<protein>
    <submittedName>
        <fullName evidence="6">NAD-dependent protein lipoamidase sirtuin-4</fullName>
    </submittedName>
</protein>
<dbReference type="Proteomes" id="UP001211065">
    <property type="component" value="Unassembled WGS sequence"/>
</dbReference>
<evidence type="ECO:0000256" key="3">
    <source>
        <dbReference type="ARBA" id="ARBA00023027"/>
    </source>
</evidence>
<dbReference type="AlphaFoldDB" id="A0AAD5U745"/>
<comment type="similarity">
    <text evidence="1">Belongs to the sirtuin family. Class I subfamily.</text>
</comment>
<dbReference type="InterPro" id="IPR050134">
    <property type="entry name" value="NAD-dep_sirtuin_deacylases"/>
</dbReference>
<dbReference type="PANTHER" id="PTHR11085">
    <property type="entry name" value="NAD-DEPENDENT PROTEIN DEACYLASE SIRTUIN-5, MITOCHONDRIAL-RELATED"/>
    <property type="match status" value="1"/>
</dbReference>
<dbReference type="SUPFAM" id="SSF52467">
    <property type="entry name" value="DHS-like NAD/FAD-binding domain"/>
    <property type="match status" value="1"/>
</dbReference>
<evidence type="ECO:0000256" key="2">
    <source>
        <dbReference type="ARBA" id="ARBA00022679"/>
    </source>
</evidence>
<feature type="binding site" evidence="4">
    <location>
        <position position="189"/>
    </location>
    <ligand>
        <name>Zn(2+)</name>
        <dbReference type="ChEBI" id="CHEBI:29105"/>
    </ligand>
</feature>
<keyword evidence="2" id="KW-0808">Transferase</keyword>
<evidence type="ECO:0000313" key="6">
    <source>
        <dbReference type="EMBL" id="KAJ3227019.1"/>
    </source>
</evidence>
<proteinExistence type="inferred from homology"/>
<dbReference type="PROSITE" id="PS50305">
    <property type="entry name" value="SIRTUIN"/>
    <property type="match status" value="1"/>
</dbReference>
<feature type="binding site" evidence="4">
    <location>
        <position position="130"/>
    </location>
    <ligand>
        <name>Zn(2+)</name>
        <dbReference type="ChEBI" id="CHEBI:29105"/>
    </ligand>
</feature>
<gene>
    <name evidence="6" type="primary">SIRT4</name>
    <name evidence="6" type="ORF">HK099_003642</name>
</gene>
<evidence type="ECO:0000313" key="7">
    <source>
        <dbReference type="Proteomes" id="UP001211065"/>
    </source>
</evidence>
<feature type="binding site" evidence="4">
    <location>
        <position position="133"/>
    </location>
    <ligand>
        <name>Zn(2+)</name>
        <dbReference type="ChEBI" id="CHEBI:29105"/>
    </ligand>
</feature>
<evidence type="ECO:0000256" key="1">
    <source>
        <dbReference type="ARBA" id="ARBA00006924"/>
    </source>
</evidence>